<evidence type="ECO:0000259" key="6">
    <source>
        <dbReference type="SMART" id="SM00852"/>
    </source>
</evidence>
<dbReference type="PANTHER" id="PTHR10192:SF5">
    <property type="entry name" value="GEPHYRIN"/>
    <property type="match status" value="1"/>
</dbReference>
<dbReference type="InterPro" id="IPR001453">
    <property type="entry name" value="MoaB/Mog_dom"/>
</dbReference>
<dbReference type="InterPro" id="IPR036135">
    <property type="entry name" value="MoeA_linker/N_sf"/>
</dbReference>
<dbReference type="SMART" id="SM00852">
    <property type="entry name" value="MoCF_biosynth"/>
    <property type="match status" value="1"/>
</dbReference>
<feature type="domain" description="MoaB/Mog" evidence="6">
    <location>
        <begin position="187"/>
        <end position="324"/>
    </location>
</feature>
<dbReference type="Pfam" id="PF03453">
    <property type="entry name" value="MoeA_N"/>
    <property type="match status" value="1"/>
</dbReference>
<keyword evidence="8" id="KW-1185">Reference proteome</keyword>
<organism evidence="7 8">
    <name type="scientific">Leifsonia stereocauli</name>
    <dbReference type="NCBI Taxonomy" id="3134136"/>
    <lineage>
        <taxon>Bacteria</taxon>
        <taxon>Bacillati</taxon>
        <taxon>Actinomycetota</taxon>
        <taxon>Actinomycetes</taxon>
        <taxon>Micrococcales</taxon>
        <taxon>Microbacteriaceae</taxon>
        <taxon>Leifsonia</taxon>
    </lineage>
</organism>
<evidence type="ECO:0000313" key="7">
    <source>
        <dbReference type="EMBL" id="MEN1945596.1"/>
    </source>
</evidence>
<dbReference type="Gene3D" id="2.170.190.11">
    <property type="entry name" value="Molybdopterin biosynthesis moea protein, domain 3"/>
    <property type="match status" value="1"/>
</dbReference>
<keyword evidence="3 5" id="KW-0500">Molybdenum</keyword>
<keyword evidence="5" id="KW-0479">Metal-binding</keyword>
<dbReference type="SUPFAM" id="SSF63882">
    <property type="entry name" value="MoeA N-terminal region -like"/>
    <property type="match status" value="1"/>
</dbReference>
<dbReference type="Gene3D" id="3.90.105.10">
    <property type="entry name" value="Molybdopterin biosynthesis moea protein, domain 2"/>
    <property type="match status" value="1"/>
</dbReference>
<proteinExistence type="inferred from homology"/>
<dbReference type="InterPro" id="IPR038987">
    <property type="entry name" value="MoeA-like"/>
</dbReference>
<dbReference type="Proteomes" id="UP001425155">
    <property type="component" value="Unassembled WGS sequence"/>
</dbReference>
<dbReference type="EC" id="2.10.1.1" evidence="5"/>
<evidence type="ECO:0000256" key="4">
    <source>
        <dbReference type="ARBA" id="ARBA00047317"/>
    </source>
</evidence>
<dbReference type="InterPro" id="IPR005110">
    <property type="entry name" value="MoeA_linker/N"/>
</dbReference>
<protein>
    <recommendedName>
        <fullName evidence="5">Molybdopterin molybdenumtransferase</fullName>
        <ecNumber evidence="5">2.10.1.1</ecNumber>
    </recommendedName>
</protein>
<dbReference type="Gene3D" id="3.40.980.10">
    <property type="entry name" value="MoaB/Mog-like domain"/>
    <property type="match status" value="1"/>
</dbReference>
<dbReference type="RefSeq" id="WP_342111854.1">
    <property type="nucleotide sequence ID" value="NZ_JBCAUN010000001.1"/>
</dbReference>
<dbReference type="CDD" id="cd00887">
    <property type="entry name" value="MoeA"/>
    <property type="match status" value="1"/>
</dbReference>
<evidence type="ECO:0000313" key="8">
    <source>
        <dbReference type="Proteomes" id="UP001425155"/>
    </source>
</evidence>
<comment type="catalytic activity">
    <reaction evidence="4">
        <text>adenylyl-molybdopterin + molybdate = Mo-molybdopterin + AMP + H(+)</text>
        <dbReference type="Rhea" id="RHEA:35047"/>
        <dbReference type="ChEBI" id="CHEBI:15378"/>
        <dbReference type="ChEBI" id="CHEBI:36264"/>
        <dbReference type="ChEBI" id="CHEBI:62727"/>
        <dbReference type="ChEBI" id="CHEBI:71302"/>
        <dbReference type="ChEBI" id="CHEBI:456215"/>
        <dbReference type="EC" id="2.10.1.1"/>
    </reaction>
</comment>
<keyword evidence="5" id="KW-0808">Transferase</keyword>
<dbReference type="InterPro" id="IPR036425">
    <property type="entry name" value="MoaB/Mog-like_dom_sf"/>
</dbReference>
<keyword evidence="5" id="KW-0501">Molybdenum cofactor biosynthesis</keyword>
<evidence type="ECO:0000256" key="5">
    <source>
        <dbReference type="RuleBase" id="RU365090"/>
    </source>
</evidence>
<name>A0ABU9W336_9MICO</name>
<comment type="cofactor">
    <cofactor evidence="5">
        <name>Mg(2+)</name>
        <dbReference type="ChEBI" id="CHEBI:18420"/>
    </cofactor>
</comment>
<dbReference type="Pfam" id="PF00994">
    <property type="entry name" value="MoCF_biosynth"/>
    <property type="match status" value="1"/>
</dbReference>
<reference evidence="7 8" key="1">
    <citation type="submission" date="2024-03" db="EMBL/GenBank/DDBJ databases">
        <title>YIM 134122 draft genome.</title>
        <authorList>
            <person name="Zuo S."/>
            <person name="Xiong L."/>
        </authorList>
    </citation>
    <scope>NUCLEOTIDE SEQUENCE [LARGE SCALE GENOMIC DNA]</scope>
    <source>
        <strain evidence="7 8">YIM 134122</strain>
    </source>
</reference>
<keyword evidence="5" id="KW-0460">Magnesium</keyword>
<comment type="pathway">
    <text evidence="5">Cofactor biosynthesis; molybdopterin biosynthesis.</text>
</comment>
<evidence type="ECO:0000256" key="1">
    <source>
        <dbReference type="ARBA" id="ARBA00002901"/>
    </source>
</evidence>
<sequence length="405" mass="41849">MSSASPSWDDARARAVSLGAERMLPSRPAAISEAVGLTSAADAHAVVSLPIADISAMDGWAIAGDGPWRVGEPVRMGADTPSEELRPGLARPVTTGAVVPPGARAVLRSEHGATERDPAGAELLSLNGSGRAASDQPAGRHIRRAGEEITAGELLWAAGTILTPAHVAFGAVAGLDTLEVRPLARARLVVTGDEVITVGAPRRGEVRDAFTPVFSSLLPMLGLSLHSGHHASDSHAAVSEALQHPDEAELVITTGGTSRGSGDWVRHAVEDSGGVIVVDGVRMRPGHPVLLARLADGRPLLALPGNPLAALVCLLSFAPALVAGMTGGALSQLEPLLELDVEPIEHDTRIIPFHRENGRAVATSWRGSAMLRGLSEAEGLAVVAPQDAPAPTLMLPLPWALAARR</sequence>
<evidence type="ECO:0000256" key="2">
    <source>
        <dbReference type="ARBA" id="ARBA00010763"/>
    </source>
</evidence>
<dbReference type="SUPFAM" id="SSF53218">
    <property type="entry name" value="Molybdenum cofactor biosynthesis proteins"/>
    <property type="match status" value="1"/>
</dbReference>
<accession>A0ABU9W336</accession>
<dbReference type="PANTHER" id="PTHR10192">
    <property type="entry name" value="MOLYBDOPTERIN BIOSYNTHESIS PROTEIN"/>
    <property type="match status" value="1"/>
</dbReference>
<dbReference type="Gene3D" id="2.40.340.10">
    <property type="entry name" value="MoeA, C-terminal, domain IV"/>
    <property type="match status" value="1"/>
</dbReference>
<gene>
    <name evidence="7" type="ORF">WJX64_03470</name>
</gene>
<comment type="function">
    <text evidence="1 5">Catalyzes the insertion of molybdate into adenylated molybdopterin with the concomitant release of AMP.</text>
</comment>
<dbReference type="EMBL" id="JBCLVG010000001">
    <property type="protein sequence ID" value="MEN1945596.1"/>
    <property type="molecule type" value="Genomic_DNA"/>
</dbReference>
<evidence type="ECO:0000256" key="3">
    <source>
        <dbReference type="ARBA" id="ARBA00022505"/>
    </source>
</evidence>
<dbReference type="InterPro" id="IPR036688">
    <property type="entry name" value="MoeA_C_domain_IV_sf"/>
</dbReference>
<comment type="caution">
    <text evidence="7">The sequence shown here is derived from an EMBL/GenBank/DDBJ whole genome shotgun (WGS) entry which is preliminary data.</text>
</comment>
<comment type="similarity">
    <text evidence="2 5">Belongs to the MoeA family.</text>
</comment>